<evidence type="ECO:0000259" key="5">
    <source>
        <dbReference type="PROSITE" id="PS51352"/>
    </source>
</evidence>
<dbReference type="GO" id="GO:0030313">
    <property type="term" value="C:cell envelope"/>
    <property type="evidence" value="ECO:0007669"/>
    <property type="project" value="UniProtKB-SubCell"/>
</dbReference>
<dbReference type="EMBL" id="ABIB01000016">
    <property type="protein sequence ID" value="EDP94585.1"/>
    <property type="molecule type" value="Genomic_DNA"/>
</dbReference>
<accession>A9EB57</accession>
<dbReference type="GO" id="GO:0017004">
    <property type="term" value="P:cytochrome complex assembly"/>
    <property type="evidence" value="ECO:0007669"/>
    <property type="project" value="UniProtKB-KW"/>
</dbReference>
<dbReference type="PROSITE" id="PS51352">
    <property type="entry name" value="THIOREDOXIN_2"/>
    <property type="match status" value="1"/>
</dbReference>
<dbReference type="eggNOG" id="COG0526">
    <property type="taxonomic scope" value="Bacteria"/>
</dbReference>
<dbReference type="InterPro" id="IPR050553">
    <property type="entry name" value="Thioredoxin_ResA/DsbE_sf"/>
</dbReference>
<dbReference type="CDD" id="cd02966">
    <property type="entry name" value="TlpA_like_family"/>
    <property type="match status" value="1"/>
</dbReference>
<comment type="subcellular location">
    <subcellularLocation>
        <location evidence="1">Cell envelope</location>
    </subcellularLocation>
</comment>
<dbReference type="STRING" id="391587.KAOT1_10496"/>
<evidence type="ECO:0000256" key="4">
    <source>
        <dbReference type="ARBA" id="ARBA00023284"/>
    </source>
</evidence>
<evidence type="ECO:0000313" key="6">
    <source>
        <dbReference type="EMBL" id="EDP94585.1"/>
    </source>
</evidence>
<dbReference type="PANTHER" id="PTHR42852:SF6">
    <property type="entry name" value="THIOL:DISULFIDE INTERCHANGE PROTEIN DSBE"/>
    <property type="match status" value="1"/>
</dbReference>
<organism evidence="6 7">
    <name type="scientific">Kordia algicida OT-1</name>
    <dbReference type="NCBI Taxonomy" id="391587"/>
    <lineage>
        <taxon>Bacteria</taxon>
        <taxon>Pseudomonadati</taxon>
        <taxon>Bacteroidota</taxon>
        <taxon>Flavobacteriia</taxon>
        <taxon>Flavobacteriales</taxon>
        <taxon>Flavobacteriaceae</taxon>
        <taxon>Kordia</taxon>
    </lineage>
</organism>
<reference evidence="6 7" key="1">
    <citation type="journal article" date="2011" name="J. Bacteriol.">
        <title>Genome sequence of the algicidal bacterium Kordia algicida OT-1.</title>
        <authorList>
            <person name="Lee H.S."/>
            <person name="Kang S.G."/>
            <person name="Kwon K.K."/>
            <person name="Lee J.H."/>
            <person name="Kim S.J."/>
        </authorList>
    </citation>
    <scope>NUCLEOTIDE SEQUENCE [LARGE SCALE GENOMIC DNA]</scope>
    <source>
        <strain evidence="6 7">OT-1</strain>
    </source>
</reference>
<dbReference type="HOGENOM" id="CLU_042529_15_0_10"/>
<dbReference type="InterPro" id="IPR013766">
    <property type="entry name" value="Thioredoxin_domain"/>
</dbReference>
<feature type="domain" description="Thioredoxin" evidence="5">
    <location>
        <begin position="37"/>
        <end position="181"/>
    </location>
</feature>
<keyword evidence="2" id="KW-0201">Cytochrome c-type biogenesis</keyword>
<keyword evidence="7" id="KW-1185">Reference proteome</keyword>
<dbReference type="PROSITE" id="PS51257">
    <property type="entry name" value="PROKAR_LIPOPROTEIN"/>
    <property type="match status" value="1"/>
</dbReference>
<evidence type="ECO:0000256" key="3">
    <source>
        <dbReference type="ARBA" id="ARBA00023157"/>
    </source>
</evidence>
<dbReference type="PANTHER" id="PTHR42852">
    <property type="entry name" value="THIOL:DISULFIDE INTERCHANGE PROTEIN DSBE"/>
    <property type="match status" value="1"/>
</dbReference>
<comment type="caution">
    <text evidence="6">The sequence shown here is derived from an EMBL/GenBank/DDBJ whole genome shotgun (WGS) entry which is preliminary data.</text>
</comment>
<evidence type="ECO:0000313" key="7">
    <source>
        <dbReference type="Proteomes" id="UP000002945"/>
    </source>
</evidence>
<evidence type="ECO:0000256" key="2">
    <source>
        <dbReference type="ARBA" id="ARBA00022748"/>
    </source>
</evidence>
<name>A9EB57_9FLAO</name>
<dbReference type="Gene3D" id="3.40.30.10">
    <property type="entry name" value="Glutaredoxin"/>
    <property type="match status" value="1"/>
</dbReference>
<gene>
    <name evidence="6" type="ORF">KAOT1_10496</name>
</gene>
<dbReference type="InterPro" id="IPR036249">
    <property type="entry name" value="Thioredoxin-like_sf"/>
</dbReference>
<dbReference type="AlphaFoldDB" id="A9EB57"/>
<proteinExistence type="predicted"/>
<sequence>MKSTHTLPKKRKLQFKSRMRHFIYILTIAFLVIGCKKEILTEFPPEALQETMRTVDGKNIKFKEILEKHKGQTIFIDVWASWCGDCLEGIPGVKEIQKNNSQLTYLFLSLDRKENSWKAGIQKYNLVGEHYFVTSGMKGAFGKAIGLNWIPRYMIVNPDGSIKLFEAIKTNDEALQNAIKQ</sequence>
<dbReference type="SUPFAM" id="SSF52833">
    <property type="entry name" value="Thioredoxin-like"/>
    <property type="match status" value="1"/>
</dbReference>
<keyword evidence="4" id="KW-0676">Redox-active center</keyword>
<evidence type="ECO:0000256" key="1">
    <source>
        <dbReference type="ARBA" id="ARBA00004196"/>
    </source>
</evidence>
<dbReference type="InterPro" id="IPR012336">
    <property type="entry name" value="Thioredoxin-like_fold"/>
</dbReference>
<dbReference type="Pfam" id="PF13905">
    <property type="entry name" value="Thioredoxin_8"/>
    <property type="match status" value="1"/>
</dbReference>
<keyword evidence="3" id="KW-1015">Disulfide bond</keyword>
<dbReference type="Proteomes" id="UP000002945">
    <property type="component" value="Unassembled WGS sequence"/>
</dbReference>
<protein>
    <submittedName>
        <fullName evidence="6">Thioredoxin family protein</fullName>
    </submittedName>
</protein>